<evidence type="ECO:0000256" key="3">
    <source>
        <dbReference type="ARBA" id="ARBA00022448"/>
    </source>
</evidence>
<feature type="transmembrane region" description="Helical" evidence="9">
    <location>
        <begin position="383"/>
        <end position="401"/>
    </location>
</feature>
<keyword evidence="11" id="KW-1185">Reference proteome</keyword>
<evidence type="ECO:0000256" key="7">
    <source>
        <dbReference type="ARBA" id="ARBA00022989"/>
    </source>
</evidence>
<dbReference type="FunFam" id="1.20.1740.10:FF:000004">
    <property type="entry name" value="Sodium:alanine symporter family protein"/>
    <property type="match status" value="1"/>
</dbReference>
<keyword evidence="4 9" id="KW-1003">Cell membrane</keyword>
<dbReference type="RefSeq" id="WP_106869897.1">
    <property type="nucleotide sequence ID" value="NZ_CP053841.1"/>
</dbReference>
<sequence length="471" mass="50863">MIEIIKEITNVANTYVWAILVYILIGVGIYFTIKTKFVQIRLFKQSFIRMAAGKRKATDAISPFQAFVVGLASRVGTGNVAGVAIAIAIGGPGAVFWMWITALIGMSTAFIESTLGQLYKVKNPDGSFRGGPAYYITDGLGQKWLGVIFALSLVFCFGLTFEAVQANTIVAATHEAWDWSPKMVAIGLVIITAPIIFGGIKRVARFSEGIVPIMALIYLLVTIYVIITNYDKIPTIFGMIFSDAFNFKSAGGGLFGVLTIAMLNGIKRGLFSNEAGMGSAPNAAAASDAFHPANQGLIQMLGVFVDTIVVCSCTAFLILISGVFVVGGEITGVALTQQALDSTIGSYGGDFLAILLILFCYSSVIGNYAYAESNVQFIKNDKNILFAFRVLVLVMVYFGSIQGQTLIWDMADASMGVMALINLVAIVALSPMAFLLLRDYEKQVKAGKNPEFDINEYPELKKKITNGIWEK</sequence>
<dbReference type="PROSITE" id="PS00873">
    <property type="entry name" value="NA_ALANINE_SYMP"/>
    <property type="match status" value="1"/>
</dbReference>
<gene>
    <name evidence="10" type="ORF">CQ405_01630</name>
</gene>
<proteinExistence type="inferred from homology"/>
<dbReference type="PANTHER" id="PTHR30330:SF1">
    <property type="entry name" value="AMINO-ACID CARRIER PROTEIN ALST"/>
    <property type="match status" value="1"/>
</dbReference>
<keyword evidence="7 9" id="KW-1133">Transmembrane helix</keyword>
<dbReference type="Gene3D" id="1.20.1740.10">
    <property type="entry name" value="Amino acid/polyamine transporter I"/>
    <property type="match status" value="1"/>
</dbReference>
<dbReference type="NCBIfam" id="TIGR00835">
    <property type="entry name" value="agcS"/>
    <property type="match status" value="1"/>
</dbReference>
<comment type="caution">
    <text evidence="10">The sequence shown here is derived from an EMBL/GenBank/DDBJ whole genome shotgun (WGS) entry which is preliminary data.</text>
</comment>
<dbReference type="EMBL" id="PDHH01000001">
    <property type="protein sequence ID" value="PSM53270.1"/>
    <property type="molecule type" value="Genomic_DNA"/>
</dbReference>
<protein>
    <submittedName>
        <fullName evidence="10">Sodium:alanine symporter family protein</fullName>
    </submittedName>
</protein>
<feature type="transmembrane region" description="Helical" evidence="9">
    <location>
        <begin position="64"/>
        <end position="90"/>
    </location>
</feature>
<evidence type="ECO:0000313" key="10">
    <source>
        <dbReference type="EMBL" id="PSM53270.1"/>
    </source>
</evidence>
<reference evidence="11" key="1">
    <citation type="submission" date="2017-10" db="EMBL/GenBank/DDBJ databases">
        <title>Campylobacter species from seals.</title>
        <authorList>
            <person name="Gilbert M.J."/>
            <person name="Zomer A.L."/>
            <person name="Timmerman A.J."/>
            <person name="Duim B."/>
            <person name="Wagenaar J.A."/>
        </authorList>
    </citation>
    <scope>NUCLEOTIDE SEQUENCE [LARGE SCALE GENOMIC DNA]</scope>
    <source>
        <strain evidence="11">17S00004-5</strain>
    </source>
</reference>
<evidence type="ECO:0000256" key="2">
    <source>
        <dbReference type="ARBA" id="ARBA00009261"/>
    </source>
</evidence>
<dbReference type="Proteomes" id="UP000240535">
    <property type="component" value="Unassembled WGS sequence"/>
</dbReference>
<dbReference type="AlphaFoldDB" id="A0A2P8R440"/>
<dbReference type="GO" id="GO:0005283">
    <property type="term" value="F:amino acid:sodium symporter activity"/>
    <property type="evidence" value="ECO:0007669"/>
    <property type="project" value="InterPro"/>
</dbReference>
<evidence type="ECO:0000256" key="6">
    <source>
        <dbReference type="ARBA" id="ARBA00022847"/>
    </source>
</evidence>
<evidence type="ECO:0000256" key="5">
    <source>
        <dbReference type="ARBA" id="ARBA00022692"/>
    </source>
</evidence>
<feature type="transmembrane region" description="Helical" evidence="9">
    <location>
        <begin position="303"/>
        <end position="326"/>
    </location>
</feature>
<keyword evidence="5 9" id="KW-0812">Transmembrane</keyword>
<dbReference type="InterPro" id="IPR001463">
    <property type="entry name" value="Na/Ala_symport"/>
</dbReference>
<keyword evidence="8 9" id="KW-0472">Membrane</keyword>
<keyword evidence="6 9" id="KW-0769">Symport</keyword>
<comment type="subcellular location">
    <subcellularLocation>
        <location evidence="1 9">Cell membrane</location>
        <topology evidence="1 9">Multi-pass membrane protein</topology>
    </subcellularLocation>
</comment>
<dbReference type="GO" id="GO:0005886">
    <property type="term" value="C:plasma membrane"/>
    <property type="evidence" value="ECO:0007669"/>
    <property type="project" value="UniProtKB-SubCell"/>
</dbReference>
<feature type="transmembrane region" description="Helical" evidence="9">
    <location>
        <begin position="413"/>
        <end position="437"/>
    </location>
</feature>
<evidence type="ECO:0000256" key="4">
    <source>
        <dbReference type="ARBA" id="ARBA00022475"/>
    </source>
</evidence>
<evidence type="ECO:0000256" key="1">
    <source>
        <dbReference type="ARBA" id="ARBA00004651"/>
    </source>
</evidence>
<evidence type="ECO:0000256" key="9">
    <source>
        <dbReference type="RuleBase" id="RU363064"/>
    </source>
</evidence>
<dbReference type="Pfam" id="PF01235">
    <property type="entry name" value="Na_Ala_symp"/>
    <property type="match status" value="1"/>
</dbReference>
<dbReference type="PRINTS" id="PR00175">
    <property type="entry name" value="NAALASMPORT"/>
</dbReference>
<feature type="transmembrane region" description="Helical" evidence="9">
    <location>
        <begin position="144"/>
        <end position="163"/>
    </location>
</feature>
<comment type="similarity">
    <text evidence="2 9">Belongs to the alanine or glycine:cation symporter (AGCS) (TC 2.A.25) family.</text>
</comment>
<feature type="transmembrane region" description="Helical" evidence="9">
    <location>
        <begin position="247"/>
        <end position="266"/>
    </location>
</feature>
<name>A0A2P8R440_9BACT</name>
<organism evidence="10 11">
    <name type="scientific">Campylobacter blaseri</name>
    <dbReference type="NCBI Taxonomy" id="2042961"/>
    <lineage>
        <taxon>Bacteria</taxon>
        <taxon>Pseudomonadati</taxon>
        <taxon>Campylobacterota</taxon>
        <taxon>Epsilonproteobacteria</taxon>
        <taxon>Campylobacterales</taxon>
        <taxon>Campylobacteraceae</taxon>
        <taxon>Campylobacter</taxon>
    </lineage>
</organism>
<accession>A0A2P8R440</accession>
<feature type="transmembrane region" description="Helical" evidence="9">
    <location>
        <begin position="351"/>
        <end position="371"/>
    </location>
</feature>
<feature type="transmembrane region" description="Helical" evidence="9">
    <location>
        <begin position="209"/>
        <end position="227"/>
    </location>
</feature>
<evidence type="ECO:0000313" key="11">
    <source>
        <dbReference type="Proteomes" id="UP000240535"/>
    </source>
</evidence>
<feature type="transmembrane region" description="Helical" evidence="9">
    <location>
        <begin position="15"/>
        <end position="33"/>
    </location>
</feature>
<feature type="transmembrane region" description="Helical" evidence="9">
    <location>
        <begin position="183"/>
        <end position="200"/>
    </location>
</feature>
<keyword evidence="3 9" id="KW-0813">Transport</keyword>
<dbReference type="OrthoDB" id="9806926at2"/>
<dbReference type="PANTHER" id="PTHR30330">
    <property type="entry name" value="AGSS FAMILY TRANSPORTER, SODIUM-ALANINE"/>
    <property type="match status" value="1"/>
</dbReference>
<evidence type="ECO:0000256" key="8">
    <source>
        <dbReference type="ARBA" id="ARBA00023136"/>
    </source>
</evidence>